<feature type="compositionally biased region" description="Pro residues" evidence="18">
    <location>
        <begin position="1353"/>
        <end position="1367"/>
    </location>
</feature>
<dbReference type="GO" id="GO:0048188">
    <property type="term" value="C:Set1C/COMPASS complex"/>
    <property type="evidence" value="ECO:0007669"/>
    <property type="project" value="Ensembl"/>
</dbReference>
<feature type="compositionally biased region" description="Polar residues" evidence="18">
    <location>
        <begin position="282"/>
        <end position="301"/>
    </location>
</feature>
<dbReference type="SMART" id="SM01291">
    <property type="entry name" value="N-SET"/>
    <property type="match status" value="1"/>
</dbReference>
<evidence type="ECO:0000256" key="8">
    <source>
        <dbReference type="ARBA" id="ARBA00022884"/>
    </source>
</evidence>
<feature type="compositionally biased region" description="Pro residues" evidence="18">
    <location>
        <begin position="592"/>
        <end position="603"/>
    </location>
</feature>
<evidence type="ECO:0000259" key="19">
    <source>
        <dbReference type="PROSITE" id="PS50102"/>
    </source>
</evidence>
<reference evidence="22" key="2">
    <citation type="submission" date="2025-08" db="UniProtKB">
        <authorList>
            <consortium name="Ensembl"/>
        </authorList>
    </citation>
    <scope>IDENTIFICATION</scope>
</reference>
<evidence type="ECO:0000256" key="18">
    <source>
        <dbReference type="SAM" id="MobiDB-lite"/>
    </source>
</evidence>
<feature type="domain" description="SET" evidence="20">
    <location>
        <begin position="1831"/>
        <end position="1948"/>
    </location>
</feature>
<dbReference type="CDD" id="cd12549">
    <property type="entry name" value="RRM_Set1B"/>
    <property type="match status" value="1"/>
</dbReference>
<dbReference type="InterPro" id="IPR024657">
    <property type="entry name" value="COMPASS_Set1_N-SET"/>
</dbReference>
<dbReference type="Pfam" id="PF00856">
    <property type="entry name" value="SET"/>
    <property type="match status" value="1"/>
</dbReference>
<evidence type="ECO:0000256" key="14">
    <source>
        <dbReference type="ARBA" id="ARBA00049353"/>
    </source>
</evidence>
<organism evidence="22 23">
    <name type="scientific">Callithrix jacchus</name>
    <name type="common">White-tufted-ear marmoset</name>
    <name type="synonym">Simia Jacchus</name>
    <dbReference type="NCBI Taxonomy" id="9483"/>
    <lineage>
        <taxon>Eukaryota</taxon>
        <taxon>Metazoa</taxon>
        <taxon>Chordata</taxon>
        <taxon>Craniata</taxon>
        <taxon>Vertebrata</taxon>
        <taxon>Euteleostomi</taxon>
        <taxon>Mammalia</taxon>
        <taxon>Eutheria</taxon>
        <taxon>Euarchontoglires</taxon>
        <taxon>Primates</taxon>
        <taxon>Haplorrhini</taxon>
        <taxon>Platyrrhini</taxon>
        <taxon>Cebidae</taxon>
        <taxon>Callitrichinae</taxon>
        <taxon>Callithrix</taxon>
        <taxon>Callithrix</taxon>
    </lineage>
</organism>
<dbReference type="SUPFAM" id="SSF82199">
    <property type="entry name" value="SET domain"/>
    <property type="match status" value="1"/>
</dbReference>
<dbReference type="PANTHER" id="PTHR45814">
    <property type="entry name" value="HISTONE-LYSINE N-METHYLTRANSFERASE SETD1"/>
    <property type="match status" value="1"/>
</dbReference>
<dbReference type="InParanoid" id="F7IJW4"/>
<feature type="domain" description="RRM" evidence="19">
    <location>
        <begin position="93"/>
        <end position="181"/>
    </location>
</feature>
<dbReference type="GO" id="GO:0003723">
    <property type="term" value="F:RNA binding"/>
    <property type="evidence" value="ECO:0007669"/>
    <property type="project" value="UniProtKB-UniRule"/>
</dbReference>
<dbReference type="FunFam" id="2.170.270.10:FF:000010">
    <property type="entry name" value="Histone-lysine N-methyltransferase"/>
    <property type="match status" value="1"/>
</dbReference>
<dbReference type="InterPro" id="IPR000504">
    <property type="entry name" value="RRM_dom"/>
</dbReference>
<dbReference type="GO" id="GO:0005694">
    <property type="term" value="C:chromosome"/>
    <property type="evidence" value="ECO:0007669"/>
    <property type="project" value="UniProtKB-SubCell"/>
</dbReference>
<dbReference type="GO" id="GO:0032259">
    <property type="term" value="P:methylation"/>
    <property type="evidence" value="ECO:0007669"/>
    <property type="project" value="UniProtKB-KW"/>
</dbReference>
<comment type="subcellular location">
    <subcellularLocation>
        <location evidence="1">Chromosome</location>
    </subcellularLocation>
    <subcellularLocation>
        <location evidence="2">Nucleus speckle</location>
    </subcellularLocation>
</comment>
<feature type="compositionally biased region" description="Low complexity" evidence="18">
    <location>
        <begin position="1154"/>
        <end position="1177"/>
    </location>
</feature>
<keyword evidence="7" id="KW-0156">Chromatin regulator</keyword>
<keyword evidence="11" id="KW-0804">Transcription</keyword>
<dbReference type="GeneTree" id="ENSGT00940000154575"/>
<accession>F7IJW4</accession>
<feature type="compositionally biased region" description="Pro residues" evidence="18">
    <location>
        <begin position="432"/>
        <end position="441"/>
    </location>
</feature>
<dbReference type="Ensembl" id="ENSCJAT00000032962.5">
    <property type="protein sequence ID" value="ENSCJAP00000031192.4"/>
    <property type="gene ID" value="ENSCJAG00000016930.5"/>
</dbReference>
<dbReference type="InterPro" id="IPR001214">
    <property type="entry name" value="SET_dom"/>
</dbReference>
<dbReference type="CDD" id="cd19169">
    <property type="entry name" value="SET_SETD1"/>
    <property type="match status" value="1"/>
</dbReference>
<dbReference type="Gene3D" id="3.30.70.330">
    <property type="match status" value="1"/>
</dbReference>
<feature type="compositionally biased region" description="Pro residues" evidence="18">
    <location>
        <begin position="1316"/>
        <end position="1344"/>
    </location>
</feature>
<evidence type="ECO:0000256" key="7">
    <source>
        <dbReference type="ARBA" id="ARBA00022853"/>
    </source>
</evidence>
<evidence type="ECO:0000256" key="10">
    <source>
        <dbReference type="ARBA" id="ARBA00023159"/>
    </source>
</evidence>
<dbReference type="Bgee" id="ENSCJAG00000016930">
    <property type="expression patterns" value="Expressed in testis and 6 other cell types or tissues"/>
</dbReference>
<feature type="region of interest" description="Disordered" evidence="18">
    <location>
        <begin position="525"/>
        <end position="719"/>
    </location>
</feature>
<evidence type="ECO:0000256" key="17">
    <source>
        <dbReference type="PROSITE-ProRule" id="PRU00176"/>
    </source>
</evidence>
<evidence type="ECO:0000256" key="6">
    <source>
        <dbReference type="ARBA" id="ARBA00022691"/>
    </source>
</evidence>
<dbReference type="InterPro" id="IPR034468">
    <property type="entry name" value="Set1B_RRM"/>
</dbReference>
<dbReference type="FunCoup" id="F7IJW4">
    <property type="interactions" value="1907"/>
</dbReference>
<keyword evidence="5" id="KW-0808">Transferase</keyword>
<feature type="region of interest" description="Disordered" evidence="18">
    <location>
        <begin position="1"/>
        <end position="26"/>
    </location>
</feature>
<dbReference type="InterPro" id="IPR035979">
    <property type="entry name" value="RBD_domain_sf"/>
</dbReference>
<dbReference type="InterPro" id="IPR003616">
    <property type="entry name" value="Post-SET_dom"/>
</dbReference>
<feature type="compositionally biased region" description="Basic residues" evidence="18">
    <location>
        <begin position="1519"/>
        <end position="1528"/>
    </location>
</feature>
<evidence type="ECO:0000256" key="5">
    <source>
        <dbReference type="ARBA" id="ARBA00022679"/>
    </source>
</evidence>
<keyword evidence="23" id="KW-1185">Reference proteome</keyword>
<dbReference type="STRING" id="9483.ENSCJAP00000031192"/>
<dbReference type="PROSITE" id="PS50102">
    <property type="entry name" value="RRM"/>
    <property type="match status" value="1"/>
</dbReference>
<feature type="compositionally biased region" description="Polar residues" evidence="18">
    <location>
        <begin position="243"/>
        <end position="259"/>
    </location>
</feature>
<keyword evidence="4" id="KW-0489">Methyltransferase</keyword>
<evidence type="ECO:0000256" key="1">
    <source>
        <dbReference type="ARBA" id="ARBA00004286"/>
    </source>
</evidence>
<dbReference type="PROSITE" id="PS50868">
    <property type="entry name" value="POST_SET"/>
    <property type="match status" value="1"/>
</dbReference>
<dbReference type="SMART" id="SM00317">
    <property type="entry name" value="SET"/>
    <property type="match status" value="1"/>
</dbReference>
<reference evidence="22" key="1">
    <citation type="submission" date="2009-03" db="EMBL/GenBank/DDBJ databases">
        <authorList>
            <person name="Warren W."/>
            <person name="Ye L."/>
            <person name="Minx P."/>
            <person name="Worley K."/>
            <person name="Gibbs R."/>
            <person name="Wilson R.K."/>
        </authorList>
    </citation>
    <scope>NUCLEOTIDE SEQUENCE [LARGE SCALE GENOMIC DNA]</scope>
</reference>
<evidence type="ECO:0000256" key="4">
    <source>
        <dbReference type="ARBA" id="ARBA00022603"/>
    </source>
</evidence>
<feature type="compositionally biased region" description="Basic and acidic residues" evidence="18">
    <location>
        <begin position="994"/>
        <end position="1014"/>
    </location>
</feature>
<dbReference type="Pfam" id="PF11764">
    <property type="entry name" value="N-SET"/>
    <property type="match status" value="1"/>
</dbReference>
<dbReference type="GO" id="GO:0140945">
    <property type="term" value="F:histone H3K4 monomethyltransferase activity"/>
    <property type="evidence" value="ECO:0007669"/>
    <property type="project" value="UniProtKB-EC"/>
</dbReference>
<feature type="domain" description="Post-SET" evidence="21">
    <location>
        <begin position="1954"/>
        <end position="1970"/>
    </location>
</feature>
<dbReference type="OMA" id="LPCMHGD"/>
<protein>
    <recommendedName>
        <fullName evidence="13">[histone H3]-lysine(4) N-methyltransferase</fullName>
        <ecNumber evidence="13">2.1.1.364</ecNumber>
    </recommendedName>
</protein>
<keyword evidence="9" id="KW-0805">Transcription regulation</keyword>
<dbReference type="Gene3D" id="2.170.270.10">
    <property type="entry name" value="SET domain"/>
    <property type="match status" value="1"/>
</dbReference>
<feature type="region of interest" description="Disordered" evidence="18">
    <location>
        <begin position="962"/>
        <end position="1463"/>
    </location>
</feature>
<feature type="compositionally biased region" description="Acidic residues" evidence="18">
    <location>
        <begin position="637"/>
        <end position="646"/>
    </location>
</feature>
<sequence length="1970" mass="213405">MENSHPPHHHHQQPPPQPGPSGERRNHHWRSYKLMIDPALKKGHHKLYRYDGQHFSLAMSSNRPVEIVEDPRVVGIWTKNKELELSVPKFKIDEFYVGPVPPKQVTFAKLNDNIRENFLRDMCKKYGEVEEVEILYNPKTKKHLGIAKVVFATVRGAKEAVQHLHSTSVMGNIIHVELDTKGETRMRFYELLVTGRYTPQTLPVGELDAVSPIVNETLQLSDALKRLKDGGLSAGCGSGSSSVTPNSGGTPFSQDTAYSSCRLDTPNSYGQGTPLTPRLGTPFSQDSSYSSRQPTPSYLFSQDPTVTFKARRHDSKFTDAYNRRHEHHYVHTSPAVTAVAGATAAFRGSSDLPFGAVSGTGGSSGPPFKAQPQDSSTFAHTPPPAQATPAPGFKSAFSPYQTPVAHFPPPAEEPTTTPAFGARDGGEFRRAPAPPPLPPAEPLAKEKPGTPPGPPPPDTNSMELGGRPTFGWSPEPCDSPGTPTLESSPAGPEKPHDSLDSRIEMLLKEQRTKLLFLPVHDSDTELQMEGSPISSSSSQLSPLAPFGTNSQPGFRGPTPPSSRPSSTGLEDISPTPLPDSDEDEELNLSLGPRPPPEPGPPDPAGLLGQTAEVALDLVGDRTPTSEKMDEGQQSSGEDMEISDDEMPSAPITSADCPKPMVVTPGGGAVAAPSVLAPTLPLPPPPGFPPLPPPPPPPPPQPGFPMPPPLPPPPPPPPPAHPAVTVPPPPLPAPPGVPPPPILPPLPPFPPGLFPVMQVDMSHVLGGQWGGMPMSFQMQTQVLSRLMTGQGACPYPPFMAAAAAAASAGLQFVNLPPYRGPFSLSNSGPGRGQHWPPLPKFDPSVPPPGYVPRQEDPHKATVDGVLLVVLKELKAIMKRDLNRKMVEVVAFRAFDEWWDKKERMAASLTPVKSGEHKDEDRPKPKDRIASCLLESWGKGEGLGYEGLGLGIGLRGAIRLPSFKVKRKEPPDTTSSGDQKRLRPSTSVDEEDEESERERDRDMADTPCELAKRDPKSVGVRRRPARPLELDSGGEEDEKESLSVSSSSSASSSSGSSTTSPSSSASDKEEEQESTEEEEEVEGEEEEEEEEEEGPRSQLSSSSTSSTSDKDDDDDSDDQDESENDDEDTALSEASEKDEGDSDGEETVSITTSKAEATSSSESSESSEFESSSESSPSSSEDEEEVVAREEEKEEEEEDEMVADESMASAGPKDFEQDGEEVTVAPGAPVMDSLGMEEEVNIETEAVAPEERPPMLDEPPLPVGVEEPVNSREPPEEPGVSQEGAMLLSPEPPATEVETRPPSSPDRAPEHDLEVEPEPPTMLPLPLQPPLPPPRPPRPPSPPPEPETTDASHPSVPPEPPTEDQPPRTPGLCGSLAKSQSTETVPATPGGEPPLSAGSSGLSVSSPQVPGSPFSYPAPSPGFSSGGLPRTPGRDFTFTPTFPEPSRPLLLPVCPLPTGRRDERSGPLASPVLLETGLSLPLPLPLPLPLALPAVLRAQPRAPTQLPPLLPAPLAPCPPPIKRKPGRPRRSPPSMLSLDGPLVRPPVGATFGRDLLLPPGQPQTPVFPSTHDPRTVTLDFRNAGIPAPPPPLPPQPPPPPPPPPVEPTKLPFKELDNQWPSEAIPPGSRGRDEVTEEYMELAKSRGPWRRPPKKRHEDLVPPAGSPELSPPQPLFRPRSEFEEMTILYDIWNGGIDEEDIRFLCVTYERLLQQDNGMDWLNDTLWVYHPSTSLSSAKKKKRDDGIREHVTGCARSEGFYTIDKKDKLRYLNSSRASTDEPPADTQGMSIPAQPHASTRAGSERRSEQRRLLSSFTGSCDSDLLKFNQLKFRKKKLKFCKSHIHDWGLFAMEPIAADEMVIEYVGQNIRQVIADMREKRYEDEGIGSSYMFRVDHDTIIDATKCGNFARFINHSCNPNCYAKVITVESQKKIVIYSKQHISVNEEITYDYKFPIEDVKIPCLCGSENCRGTLN</sequence>
<feature type="compositionally biased region" description="Pro residues" evidence="18">
    <location>
        <begin position="1504"/>
        <end position="1518"/>
    </location>
</feature>
<dbReference type="GO" id="GO:0016607">
    <property type="term" value="C:nuclear speck"/>
    <property type="evidence" value="ECO:0007669"/>
    <property type="project" value="UniProtKB-SubCell"/>
</dbReference>
<dbReference type="SMART" id="SM00360">
    <property type="entry name" value="RRM"/>
    <property type="match status" value="1"/>
</dbReference>
<reference evidence="22" key="3">
    <citation type="submission" date="2025-09" db="UniProtKB">
        <authorList>
            <consortium name="Ensembl"/>
        </authorList>
    </citation>
    <scope>IDENTIFICATION</scope>
</reference>
<dbReference type="PANTHER" id="PTHR45814:SF1">
    <property type="entry name" value="HISTONE-LYSINE N-METHYLTRANSFERASE SETD1B"/>
    <property type="match status" value="1"/>
</dbReference>
<evidence type="ECO:0000313" key="23">
    <source>
        <dbReference type="Proteomes" id="UP000008225"/>
    </source>
</evidence>
<comment type="catalytic activity">
    <reaction evidence="14">
        <text>L-lysyl(4)-[histone H3] + S-adenosyl-L-methionine = N(6)-methyl-L-lysyl(4)-[histone H3] + S-adenosyl-L-homocysteine + H(+)</text>
        <dbReference type="Rhea" id="RHEA:60264"/>
        <dbReference type="Rhea" id="RHEA-COMP:15543"/>
        <dbReference type="Rhea" id="RHEA-COMP:15547"/>
        <dbReference type="ChEBI" id="CHEBI:15378"/>
        <dbReference type="ChEBI" id="CHEBI:29969"/>
        <dbReference type="ChEBI" id="CHEBI:57856"/>
        <dbReference type="ChEBI" id="CHEBI:59789"/>
        <dbReference type="ChEBI" id="CHEBI:61929"/>
        <dbReference type="EC" id="2.1.1.364"/>
    </reaction>
    <physiologicalReaction direction="left-to-right" evidence="14">
        <dbReference type="Rhea" id="RHEA:60265"/>
    </physiologicalReaction>
</comment>
<evidence type="ECO:0000256" key="13">
    <source>
        <dbReference type="ARBA" id="ARBA00023620"/>
    </source>
</evidence>
<dbReference type="Proteomes" id="UP000008225">
    <property type="component" value="Chromosome 9"/>
</dbReference>
<comment type="catalytic activity">
    <reaction evidence="16">
        <text>N(6),N(6)-dimethyl-L-lysyl(4)-[histone H3] + S-adenosyl-L-methionine = N(6),N(6),N(6)-trimethyl-L-lysyl(4)-[histone H3] + S-adenosyl-L-homocysteine + H(+)</text>
        <dbReference type="Rhea" id="RHEA:60272"/>
        <dbReference type="Rhea" id="RHEA-COMP:15537"/>
        <dbReference type="Rhea" id="RHEA-COMP:15540"/>
        <dbReference type="ChEBI" id="CHEBI:15378"/>
        <dbReference type="ChEBI" id="CHEBI:57856"/>
        <dbReference type="ChEBI" id="CHEBI:59789"/>
        <dbReference type="ChEBI" id="CHEBI:61961"/>
        <dbReference type="ChEBI" id="CHEBI:61976"/>
    </reaction>
    <physiologicalReaction direction="left-to-right" evidence="16">
        <dbReference type="Rhea" id="RHEA:60273"/>
    </physiologicalReaction>
</comment>
<dbReference type="GO" id="GO:0005737">
    <property type="term" value="C:cytoplasm"/>
    <property type="evidence" value="ECO:0007669"/>
    <property type="project" value="Ensembl"/>
</dbReference>
<feature type="compositionally biased region" description="Pro residues" evidence="18">
    <location>
        <begin position="679"/>
        <end position="719"/>
    </location>
</feature>
<feature type="region of interest" description="Disordered" evidence="18">
    <location>
        <begin position="1504"/>
        <end position="1672"/>
    </location>
</feature>
<evidence type="ECO:0000256" key="2">
    <source>
        <dbReference type="ARBA" id="ARBA00004324"/>
    </source>
</evidence>
<keyword evidence="8 17" id="KW-0694">RNA-binding</keyword>
<feature type="compositionally biased region" description="Low complexity" evidence="18">
    <location>
        <begin position="1387"/>
        <end position="1413"/>
    </location>
</feature>
<feature type="compositionally biased region" description="Acidic residues" evidence="18">
    <location>
        <begin position="1066"/>
        <end position="1091"/>
    </location>
</feature>
<feature type="region of interest" description="Disordered" evidence="18">
    <location>
        <begin position="1771"/>
        <end position="1804"/>
    </location>
</feature>
<feature type="region of interest" description="Disordered" evidence="18">
    <location>
        <begin position="357"/>
        <end position="505"/>
    </location>
</feature>
<evidence type="ECO:0000256" key="16">
    <source>
        <dbReference type="ARBA" id="ARBA00051514"/>
    </source>
</evidence>
<keyword evidence="3" id="KW-0158">Chromosome</keyword>
<feature type="compositionally biased region" description="Low complexity" evidence="18">
    <location>
        <begin position="531"/>
        <end position="543"/>
    </location>
</feature>
<evidence type="ECO:0000256" key="12">
    <source>
        <dbReference type="ARBA" id="ARBA00023242"/>
    </source>
</evidence>
<keyword evidence="10" id="KW-0010">Activator</keyword>
<dbReference type="InterPro" id="IPR046341">
    <property type="entry name" value="SET_dom_sf"/>
</dbReference>
<feature type="compositionally biased region" description="Pro residues" evidence="18">
    <location>
        <begin position="449"/>
        <end position="458"/>
    </location>
</feature>
<gene>
    <name evidence="22" type="primary">SETD1B</name>
</gene>
<evidence type="ECO:0000256" key="3">
    <source>
        <dbReference type="ARBA" id="ARBA00022454"/>
    </source>
</evidence>
<keyword evidence="6" id="KW-0949">S-adenosyl-L-methionine</keyword>
<evidence type="ECO:0000259" key="20">
    <source>
        <dbReference type="PROSITE" id="PS50280"/>
    </source>
</evidence>
<feature type="compositionally biased region" description="Pro residues" evidence="18">
    <location>
        <begin position="1584"/>
        <end position="1604"/>
    </location>
</feature>
<dbReference type="InterPro" id="IPR037841">
    <property type="entry name" value="SET_SETD1A/B"/>
</dbReference>
<dbReference type="SMART" id="SM00508">
    <property type="entry name" value="PostSET"/>
    <property type="match status" value="1"/>
</dbReference>
<evidence type="ECO:0000256" key="11">
    <source>
        <dbReference type="ARBA" id="ARBA00023163"/>
    </source>
</evidence>
<evidence type="ECO:0000256" key="15">
    <source>
        <dbReference type="ARBA" id="ARBA00050089"/>
    </source>
</evidence>
<feature type="compositionally biased region" description="Polar residues" evidence="18">
    <location>
        <begin position="265"/>
        <end position="274"/>
    </location>
</feature>
<dbReference type="FunFam" id="3.30.70.330:FF:000178">
    <property type="entry name" value="Histone-lysine N-methyltransferase"/>
    <property type="match status" value="1"/>
</dbReference>
<dbReference type="InterPro" id="IPR044570">
    <property type="entry name" value="Set1-like"/>
</dbReference>
<feature type="compositionally biased region" description="Acidic residues" evidence="18">
    <location>
        <begin position="1108"/>
        <end position="1144"/>
    </location>
</feature>
<feature type="compositionally biased region" description="Low complexity" evidence="18">
    <location>
        <begin position="1040"/>
        <end position="1063"/>
    </location>
</feature>
<keyword evidence="12" id="KW-0539">Nucleus</keyword>
<name>F7IJW4_CALJA</name>
<feature type="compositionally biased region" description="Basic and acidic residues" evidence="18">
    <location>
        <begin position="493"/>
        <end position="505"/>
    </location>
</feature>
<evidence type="ECO:0000313" key="22">
    <source>
        <dbReference type="Ensembl" id="ENSCJAP00000031192.4"/>
    </source>
</evidence>
<evidence type="ECO:0000256" key="9">
    <source>
        <dbReference type="ARBA" id="ARBA00023015"/>
    </source>
</evidence>
<comment type="catalytic activity">
    <reaction evidence="15">
        <text>N(6)-methyl-L-lysyl(4)-[histone H3] + S-adenosyl-L-methionine = N(6),N(6)-dimethyl-L-lysyl(4)-[histone H3] + S-adenosyl-L-homocysteine + H(+)</text>
        <dbReference type="Rhea" id="RHEA:60268"/>
        <dbReference type="Rhea" id="RHEA-COMP:15540"/>
        <dbReference type="Rhea" id="RHEA-COMP:15543"/>
        <dbReference type="ChEBI" id="CHEBI:15378"/>
        <dbReference type="ChEBI" id="CHEBI:57856"/>
        <dbReference type="ChEBI" id="CHEBI:59789"/>
        <dbReference type="ChEBI" id="CHEBI:61929"/>
        <dbReference type="ChEBI" id="CHEBI:61976"/>
    </reaction>
    <physiologicalReaction direction="left-to-right" evidence="15">
        <dbReference type="Rhea" id="RHEA:60269"/>
    </physiologicalReaction>
</comment>
<feature type="region of interest" description="Disordered" evidence="18">
    <location>
        <begin position="235"/>
        <end position="301"/>
    </location>
</feature>
<dbReference type="InterPro" id="IPR012677">
    <property type="entry name" value="Nucleotide-bd_a/b_plait_sf"/>
</dbReference>
<dbReference type="SUPFAM" id="SSF54928">
    <property type="entry name" value="RNA-binding domain, RBD"/>
    <property type="match status" value="1"/>
</dbReference>
<feature type="compositionally biased region" description="Acidic residues" evidence="18">
    <location>
        <begin position="1190"/>
        <end position="1201"/>
    </location>
</feature>
<dbReference type="EC" id="2.1.1.364" evidence="13"/>
<evidence type="ECO:0000259" key="21">
    <source>
        <dbReference type="PROSITE" id="PS50868"/>
    </source>
</evidence>
<feature type="compositionally biased region" description="Basic residues" evidence="18">
    <location>
        <begin position="1"/>
        <end position="12"/>
    </location>
</feature>
<dbReference type="PROSITE" id="PS50280">
    <property type="entry name" value="SET"/>
    <property type="match status" value="1"/>
</dbReference>
<dbReference type="eggNOG" id="KOG1080">
    <property type="taxonomic scope" value="Eukaryota"/>
</dbReference>
<proteinExistence type="predicted"/>
<dbReference type="Pfam" id="PF00076">
    <property type="entry name" value="RRM_1"/>
    <property type="match status" value="1"/>
</dbReference>